<feature type="compositionally biased region" description="Basic and acidic residues" evidence="1">
    <location>
        <begin position="145"/>
        <end position="159"/>
    </location>
</feature>
<evidence type="ECO:0000313" key="2">
    <source>
        <dbReference type="EMBL" id="RDX85382.1"/>
    </source>
</evidence>
<dbReference type="Proteomes" id="UP000257109">
    <property type="component" value="Unassembled WGS sequence"/>
</dbReference>
<name>A0A371G494_MUCPR</name>
<feature type="region of interest" description="Disordered" evidence="1">
    <location>
        <begin position="89"/>
        <end position="159"/>
    </location>
</feature>
<evidence type="ECO:0000313" key="3">
    <source>
        <dbReference type="Proteomes" id="UP000257109"/>
    </source>
</evidence>
<comment type="caution">
    <text evidence="2">The sequence shown here is derived from an EMBL/GenBank/DDBJ whole genome shotgun (WGS) entry which is preliminary data.</text>
</comment>
<evidence type="ECO:0008006" key="4">
    <source>
        <dbReference type="Google" id="ProtNLM"/>
    </source>
</evidence>
<accession>A0A371G494</accession>
<gene>
    <name evidence="2" type="ORF">CR513_33439</name>
</gene>
<organism evidence="2 3">
    <name type="scientific">Mucuna pruriens</name>
    <name type="common">Velvet bean</name>
    <name type="synonym">Dolichos pruriens</name>
    <dbReference type="NCBI Taxonomy" id="157652"/>
    <lineage>
        <taxon>Eukaryota</taxon>
        <taxon>Viridiplantae</taxon>
        <taxon>Streptophyta</taxon>
        <taxon>Embryophyta</taxon>
        <taxon>Tracheophyta</taxon>
        <taxon>Spermatophyta</taxon>
        <taxon>Magnoliopsida</taxon>
        <taxon>eudicotyledons</taxon>
        <taxon>Gunneridae</taxon>
        <taxon>Pentapetalae</taxon>
        <taxon>rosids</taxon>
        <taxon>fabids</taxon>
        <taxon>Fabales</taxon>
        <taxon>Fabaceae</taxon>
        <taxon>Papilionoideae</taxon>
        <taxon>50 kb inversion clade</taxon>
        <taxon>NPAAA clade</taxon>
        <taxon>indigoferoid/millettioid clade</taxon>
        <taxon>Phaseoleae</taxon>
        <taxon>Mucuna</taxon>
    </lineage>
</organism>
<dbReference type="OrthoDB" id="1751727at2759"/>
<feature type="non-terminal residue" evidence="2">
    <location>
        <position position="1"/>
    </location>
</feature>
<dbReference type="AlphaFoldDB" id="A0A371G494"/>
<feature type="compositionally biased region" description="Basic and acidic residues" evidence="1">
    <location>
        <begin position="106"/>
        <end position="128"/>
    </location>
</feature>
<dbReference type="EMBL" id="QJKJ01006809">
    <property type="protein sequence ID" value="RDX85382.1"/>
    <property type="molecule type" value="Genomic_DNA"/>
</dbReference>
<evidence type="ECO:0000256" key="1">
    <source>
        <dbReference type="SAM" id="MobiDB-lite"/>
    </source>
</evidence>
<sequence>MEEIRARAEKHIKVDQLEVERQLRASDTRPTLKGENKYLTKSRDYPLTLTPLRKRESRYYHPKDTKGRWLGANTQKWCEFQRAYGHSIKDCRGTRKPQLAQGHLGKPGEAREGRRSEERGAGRPREGTPDTGVSLEPYQEEEVVYEQREAGRERPMTFL</sequence>
<protein>
    <recommendedName>
        <fullName evidence="4">Retrotransposon gag domain-containing protein</fullName>
    </recommendedName>
</protein>
<reference evidence="2" key="1">
    <citation type="submission" date="2018-05" db="EMBL/GenBank/DDBJ databases">
        <title>Draft genome of Mucuna pruriens seed.</title>
        <authorList>
            <person name="Nnadi N.E."/>
            <person name="Vos R."/>
            <person name="Hasami M.H."/>
            <person name="Devisetty U.K."/>
            <person name="Aguiy J.C."/>
        </authorList>
    </citation>
    <scope>NUCLEOTIDE SEQUENCE [LARGE SCALE GENOMIC DNA]</scope>
    <source>
        <strain evidence="2">JCA_2017</strain>
    </source>
</reference>
<proteinExistence type="predicted"/>
<keyword evidence="3" id="KW-1185">Reference proteome</keyword>